<feature type="region of interest" description="Disordered" evidence="7">
    <location>
        <begin position="1"/>
        <end position="84"/>
    </location>
</feature>
<name>A0A0P1BNH0_9BASI</name>
<feature type="compositionally biased region" description="Basic and acidic residues" evidence="7">
    <location>
        <begin position="157"/>
        <end position="176"/>
    </location>
</feature>
<dbReference type="InterPro" id="IPR002464">
    <property type="entry name" value="DNA/RNA_helicase_DEAH_CS"/>
</dbReference>
<proteinExistence type="inferred from homology"/>
<dbReference type="SMART" id="SM00487">
    <property type="entry name" value="DEXDc"/>
    <property type="match status" value="1"/>
</dbReference>
<dbReference type="CDD" id="cd17917">
    <property type="entry name" value="DEXHc_RHA-like"/>
    <property type="match status" value="1"/>
</dbReference>
<dbReference type="GO" id="GO:0003723">
    <property type="term" value="F:RNA binding"/>
    <property type="evidence" value="ECO:0007669"/>
    <property type="project" value="UniProtKB-KW"/>
</dbReference>
<keyword evidence="11" id="KW-1185">Reference proteome</keyword>
<dbReference type="FunFam" id="1.20.120.1080:FF:000002">
    <property type="entry name" value="Putative ATP-dependent RNA helicase DHX36"/>
    <property type="match status" value="1"/>
</dbReference>
<dbReference type="Pfam" id="PF21010">
    <property type="entry name" value="HA2_C"/>
    <property type="match status" value="1"/>
</dbReference>
<dbReference type="PROSITE" id="PS51192">
    <property type="entry name" value="HELICASE_ATP_BIND_1"/>
    <property type="match status" value="1"/>
</dbReference>
<keyword evidence="3 10" id="KW-0347">Helicase</keyword>
<dbReference type="GO" id="GO:0004386">
    <property type="term" value="F:helicase activity"/>
    <property type="evidence" value="ECO:0007669"/>
    <property type="project" value="UniProtKB-KW"/>
</dbReference>
<evidence type="ECO:0000256" key="1">
    <source>
        <dbReference type="ARBA" id="ARBA00022741"/>
    </source>
</evidence>
<dbReference type="SUPFAM" id="SSF52540">
    <property type="entry name" value="P-loop containing nucleoside triphosphate hydrolases"/>
    <property type="match status" value="1"/>
</dbReference>
<dbReference type="PANTHER" id="PTHR18934">
    <property type="entry name" value="ATP-DEPENDENT RNA HELICASE"/>
    <property type="match status" value="1"/>
</dbReference>
<accession>A0A0P1BNH0</accession>
<dbReference type="Pfam" id="PF00271">
    <property type="entry name" value="Helicase_C"/>
    <property type="match status" value="1"/>
</dbReference>
<dbReference type="Pfam" id="PF00270">
    <property type="entry name" value="DEAD"/>
    <property type="match status" value="1"/>
</dbReference>
<feature type="compositionally biased region" description="Pro residues" evidence="7">
    <location>
        <begin position="71"/>
        <end position="81"/>
    </location>
</feature>
<dbReference type="PROSITE" id="PS51194">
    <property type="entry name" value="HELICASE_CTER"/>
    <property type="match status" value="1"/>
</dbReference>
<evidence type="ECO:0000256" key="5">
    <source>
        <dbReference type="ARBA" id="ARBA00022884"/>
    </source>
</evidence>
<dbReference type="GO" id="GO:0016787">
    <property type="term" value="F:hydrolase activity"/>
    <property type="evidence" value="ECO:0007669"/>
    <property type="project" value="UniProtKB-KW"/>
</dbReference>
<dbReference type="InterPro" id="IPR011545">
    <property type="entry name" value="DEAD/DEAH_box_helicase_dom"/>
</dbReference>
<comment type="similarity">
    <text evidence="6">Belongs to the DExH box helicase family.</text>
</comment>
<evidence type="ECO:0000259" key="9">
    <source>
        <dbReference type="PROSITE" id="PS51194"/>
    </source>
</evidence>
<organism evidence="10 11">
    <name type="scientific">Ceraceosorus bombacis</name>
    <dbReference type="NCBI Taxonomy" id="401625"/>
    <lineage>
        <taxon>Eukaryota</taxon>
        <taxon>Fungi</taxon>
        <taxon>Dikarya</taxon>
        <taxon>Basidiomycota</taxon>
        <taxon>Ustilaginomycotina</taxon>
        <taxon>Exobasidiomycetes</taxon>
        <taxon>Ceraceosorales</taxon>
        <taxon>Ceraceosoraceae</taxon>
        <taxon>Ceraceosorus</taxon>
    </lineage>
</organism>
<dbReference type="CDD" id="cd18791">
    <property type="entry name" value="SF2_C_RHA"/>
    <property type="match status" value="1"/>
</dbReference>
<dbReference type="Gene3D" id="3.40.50.300">
    <property type="entry name" value="P-loop containing nucleotide triphosphate hydrolases"/>
    <property type="match status" value="2"/>
</dbReference>
<evidence type="ECO:0000313" key="11">
    <source>
        <dbReference type="Proteomes" id="UP000054845"/>
    </source>
</evidence>
<dbReference type="FunFam" id="3.40.50.300:FF:000526">
    <property type="entry name" value="DExH-box ATP-dependent RNA helicase DExH3"/>
    <property type="match status" value="1"/>
</dbReference>
<feature type="compositionally biased region" description="Low complexity" evidence="7">
    <location>
        <begin position="41"/>
        <end position="70"/>
    </location>
</feature>
<feature type="compositionally biased region" description="Polar residues" evidence="7">
    <location>
        <begin position="9"/>
        <end position="19"/>
    </location>
</feature>
<keyword evidence="2" id="KW-0378">Hydrolase</keyword>
<dbReference type="InterPro" id="IPR001650">
    <property type="entry name" value="Helicase_C-like"/>
</dbReference>
<evidence type="ECO:0000256" key="2">
    <source>
        <dbReference type="ARBA" id="ARBA00022801"/>
    </source>
</evidence>
<dbReference type="OrthoDB" id="5600252at2759"/>
<dbReference type="InterPro" id="IPR014001">
    <property type="entry name" value="Helicase_ATP-bd"/>
</dbReference>
<dbReference type="PANTHER" id="PTHR18934:SF267">
    <property type="entry name" value="ATP-DEPENDENT RNA HELICASE YLR419W-RELATED"/>
    <property type="match status" value="1"/>
</dbReference>
<evidence type="ECO:0000256" key="3">
    <source>
        <dbReference type="ARBA" id="ARBA00022806"/>
    </source>
</evidence>
<dbReference type="InterPro" id="IPR027417">
    <property type="entry name" value="P-loop_NTPase"/>
</dbReference>
<feature type="domain" description="Helicase ATP-binding" evidence="8">
    <location>
        <begin position="693"/>
        <end position="862"/>
    </location>
</feature>
<feature type="region of interest" description="Disordered" evidence="7">
    <location>
        <begin position="157"/>
        <end position="188"/>
    </location>
</feature>
<keyword evidence="4" id="KW-0067">ATP-binding</keyword>
<protein>
    <submittedName>
        <fullName evidence="10">Atp-dependent rna helicase a</fullName>
    </submittedName>
</protein>
<reference evidence="10 11" key="1">
    <citation type="submission" date="2014-09" db="EMBL/GenBank/DDBJ databases">
        <authorList>
            <person name="Magalhaes I.L.F."/>
            <person name="Oliveira U."/>
            <person name="Santos F.R."/>
            <person name="Vidigal T.H.D.A."/>
            <person name="Brescovit A.D."/>
            <person name="Santos A.J."/>
        </authorList>
    </citation>
    <scope>NUCLEOTIDE SEQUENCE [LARGE SCALE GENOMIC DNA]</scope>
</reference>
<dbReference type="InterPro" id="IPR007502">
    <property type="entry name" value="Helicase-assoc_dom"/>
</dbReference>
<dbReference type="Gene3D" id="1.20.120.1080">
    <property type="match status" value="1"/>
</dbReference>
<dbReference type="SMART" id="SM00490">
    <property type="entry name" value="HELICc"/>
    <property type="match status" value="1"/>
</dbReference>
<dbReference type="Proteomes" id="UP000054845">
    <property type="component" value="Unassembled WGS sequence"/>
</dbReference>
<evidence type="ECO:0000256" key="7">
    <source>
        <dbReference type="SAM" id="MobiDB-lite"/>
    </source>
</evidence>
<dbReference type="EMBL" id="CCYA01000254">
    <property type="protein sequence ID" value="CEH17449.1"/>
    <property type="molecule type" value="Genomic_DNA"/>
</dbReference>
<dbReference type="Pfam" id="PF07717">
    <property type="entry name" value="OB_NTP_bind"/>
    <property type="match status" value="1"/>
</dbReference>
<feature type="domain" description="Helicase C-terminal" evidence="9">
    <location>
        <begin position="940"/>
        <end position="1117"/>
    </location>
</feature>
<evidence type="ECO:0000256" key="6">
    <source>
        <dbReference type="ARBA" id="ARBA00060772"/>
    </source>
</evidence>
<keyword evidence="1" id="KW-0547">Nucleotide-binding</keyword>
<evidence type="ECO:0000313" key="10">
    <source>
        <dbReference type="EMBL" id="CEH17449.1"/>
    </source>
</evidence>
<dbReference type="SMART" id="SM00847">
    <property type="entry name" value="HA2"/>
    <property type="match status" value="1"/>
</dbReference>
<evidence type="ECO:0000256" key="4">
    <source>
        <dbReference type="ARBA" id="ARBA00022840"/>
    </source>
</evidence>
<dbReference type="PROSITE" id="PS00690">
    <property type="entry name" value="DEAH_ATP_HELICASE"/>
    <property type="match status" value="1"/>
</dbReference>
<sequence>MAPRKKNASIKSSGATSSKAAPLPDWVKGGAPKPAPSHTRAAAAAAQEESTSTSSRSNSNSNSNSNSSSSRPPPLFPPGVKPPISLLNERIQKHHASAGWQRANIEVRRARGMMREQPGGPREYWLALEAYKKHAPAHLDWMWASEPFEAAAKRIAERSAKEAQRQREAQAREKGEVLQPDGRSKLGKAWTEAREVRMSARLREMTEKTVRAALNLFPQAAITPLADEERQEEDAQVRASDGKGVARGAMDEAAVESLIKQLTALGFRVGHARSAARWVHTTRAGLRTASSSSSSSSSPSVPSAEASLRSSIVSLGDREAALEYLVLFTPEEDLPLSFAPSKKADAFITDSTAGEEKERLAVRWAMDRLVRYAGFPRKAVQRAMAQTHEAHIEVDKREIVVLDMLLARLVGDEEEAKRVLLAASDEGAGRTSQEKQEGKRKRLDEKLTVGAVLGEEKLRGIPQDERPLSSSSDSEDVAAAASTNYDVVVAQRKKGKGSAEGEEVILRVCPGEKSRYPTMASLSAADKGISSSTSASLPTFYVASSTLPAYLRLALTARLIRATRTRPDWIEMLSAGEGGLILLMVEELENTWKEVCEDPPDLASVMHGLVPAPSVSTSGDASLDVAASNSVIDSRAVSGKALQRVKALRRDAQMDTRLLQVAQSLSPAEQKTCAQMRKVREALPAFKARDKVLQLLNSNRVIIVAGETGCGKTTQIPQYILDDFVQRKEGSLCSVVVTQPRRVSAMGVAARVAEERAERLGSGVVGYAIRGERKASKDCRLLFSTTGVLLRRLATGDPDLVGLSHVIVDEVHERSVDSDFLLLELRRVLQRNPTLRVILMSATIDQQVFSDYFAGAPCVGIPGRTFPVSDHHLEDLIRLTHYRPSARNVGATKHKTEKQVEGIRNSLMQCDLAENDLQSVLSIVASQRIDYELLACAVKMLCERAEAEEREGGADHSAGGAILIFLPGVGEIRQAIEAIRSAIRTNVDIMPLHANLSSEEQHRVFLPSSSKGLRKIVVSTNVAETSITIPEISYVIDSGRVKETRFEPESGLTRLVDCWASRAACRQRRGRAGRTRAGECWKLFSKYTEERQMSAQQTPEIRRVPLESLFLQAKAMDEETDVKDYLGQAIDPPNVGSMDQALSTLIEVGAIQQDRGFKSRLTALGRHLSNLPLDLRLGKLLILGSVFQALAPMLTVAAIMSCKPLFLAPFEKREEANAARFRFATANSDLLTDVNAYDAWARLRSERASNAEMRDFCEQNFISPSSLRDIQSVRMDLLSQLQQLGFVPRTYDARAYLRDDGSLHALDQHASNHSLLSSLILAALYPSVIRVSLPSAKFDQGSSGAIQRAAEAKALKYFDATGRVFLHPSSILFSSNHIQGHLVCFKKSASGEGQSSKTYLRDATDVPLFALLLFGGKLTIHHLAGGISIGSHALKQEGAANGSDSSARPTQEIRLRANARIGVLCGQLRRLLDAVMAEAFESPADDGIATADKTGVIETMRALLARDGLEPI</sequence>
<dbReference type="STRING" id="401625.A0A0P1BNH0"/>
<dbReference type="GO" id="GO:1990904">
    <property type="term" value="C:ribonucleoprotein complex"/>
    <property type="evidence" value="ECO:0007669"/>
    <property type="project" value="UniProtKB-ARBA"/>
</dbReference>
<evidence type="ECO:0000259" key="8">
    <source>
        <dbReference type="PROSITE" id="PS51192"/>
    </source>
</evidence>
<keyword evidence="5" id="KW-0694">RNA-binding</keyword>
<dbReference type="GO" id="GO:0005524">
    <property type="term" value="F:ATP binding"/>
    <property type="evidence" value="ECO:0007669"/>
    <property type="project" value="UniProtKB-KW"/>
</dbReference>
<dbReference type="InterPro" id="IPR011709">
    <property type="entry name" value="DEAD-box_helicase_OB_fold"/>
</dbReference>